<dbReference type="PROSITE" id="PS00109">
    <property type="entry name" value="PROTEIN_KINASE_TYR"/>
    <property type="match status" value="1"/>
</dbReference>
<dbReference type="InterPro" id="IPR001245">
    <property type="entry name" value="Ser-Thr/Tyr_kinase_cat_dom"/>
</dbReference>
<reference evidence="3" key="1">
    <citation type="journal article" date="2012" name="Science">
        <title>The Paleozoic origin of enzymatic lignin decomposition reconstructed from 31 fungal genomes.</title>
        <authorList>
            <person name="Floudas D."/>
            <person name="Binder M."/>
            <person name="Riley R."/>
            <person name="Barry K."/>
            <person name="Blanchette R.A."/>
            <person name="Henrissat B."/>
            <person name="Martinez A.T."/>
            <person name="Otillar R."/>
            <person name="Spatafora J.W."/>
            <person name="Yadav J.S."/>
            <person name="Aerts A."/>
            <person name="Benoit I."/>
            <person name="Boyd A."/>
            <person name="Carlson A."/>
            <person name="Copeland A."/>
            <person name="Coutinho P.M."/>
            <person name="de Vries R.P."/>
            <person name="Ferreira P."/>
            <person name="Findley K."/>
            <person name="Foster B."/>
            <person name="Gaskell J."/>
            <person name="Glotzer D."/>
            <person name="Gorecki P."/>
            <person name="Heitman J."/>
            <person name="Hesse C."/>
            <person name="Hori C."/>
            <person name="Igarashi K."/>
            <person name="Jurgens J.A."/>
            <person name="Kallen N."/>
            <person name="Kersten P."/>
            <person name="Kohler A."/>
            <person name="Kuees U."/>
            <person name="Kumar T.K.A."/>
            <person name="Kuo A."/>
            <person name="LaButti K."/>
            <person name="Larrondo L.F."/>
            <person name="Lindquist E."/>
            <person name="Ling A."/>
            <person name="Lombard V."/>
            <person name="Lucas S."/>
            <person name="Lundell T."/>
            <person name="Martin R."/>
            <person name="McLaughlin D.J."/>
            <person name="Morgenstern I."/>
            <person name="Morin E."/>
            <person name="Murat C."/>
            <person name="Nagy L.G."/>
            <person name="Nolan M."/>
            <person name="Ohm R.A."/>
            <person name="Patyshakuliyeva A."/>
            <person name="Rokas A."/>
            <person name="Ruiz-Duenas F.J."/>
            <person name="Sabat G."/>
            <person name="Salamov A."/>
            <person name="Samejima M."/>
            <person name="Schmutz J."/>
            <person name="Slot J.C."/>
            <person name="St John F."/>
            <person name="Stenlid J."/>
            <person name="Sun H."/>
            <person name="Sun S."/>
            <person name="Syed K."/>
            <person name="Tsang A."/>
            <person name="Wiebenga A."/>
            <person name="Young D."/>
            <person name="Pisabarro A."/>
            <person name="Eastwood D.C."/>
            <person name="Martin F."/>
            <person name="Cullen D."/>
            <person name="Grigoriev I.V."/>
            <person name="Hibbett D.S."/>
        </authorList>
    </citation>
    <scope>NUCLEOTIDE SEQUENCE [LARGE SCALE GENOMIC DNA]</scope>
    <source>
        <strain evidence="3">HHB-11173 SS5</strain>
    </source>
</reference>
<evidence type="ECO:0000313" key="2">
    <source>
        <dbReference type="EMBL" id="EIN04609.1"/>
    </source>
</evidence>
<accession>R7S429</accession>
<dbReference type="PROSITE" id="PS50011">
    <property type="entry name" value="PROTEIN_KINASE_DOM"/>
    <property type="match status" value="1"/>
</dbReference>
<dbReference type="GeneID" id="18886517"/>
<gene>
    <name evidence="2" type="ORF">PUNSTDRAFT_92541</name>
</gene>
<dbReference type="RefSeq" id="XP_007388002.1">
    <property type="nucleotide sequence ID" value="XM_007387940.1"/>
</dbReference>
<dbReference type="HOGENOM" id="CLU_000288_7_18_1"/>
<dbReference type="Pfam" id="PF07714">
    <property type="entry name" value="PK_Tyr_Ser-Thr"/>
    <property type="match status" value="1"/>
</dbReference>
<feature type="domain" description="Protein kinase" evidence="1">
    <location>
        <begin position="161"/>
        <end position="444"/>
    </location>
</feature>
<name>R7S429_PUNST</name>
<dbReference type="SUPFAM" id="SSF56112">
    <property type="entry name" value="Protein kinase-like (PK-like)"/>
    <property type="match status" value="1"/>
</dbReference>
<keyword evidence="2" id="KW-0418">Kinase</keyword>
<dbReference type="EMBL" id="JH687553">
    <property type="protein sequence ID" value="EIN04609.1"/>
    <property type="molecule type" value="Genomic_DNA"/>
</dbReference>
<proteinExistence type="predicted"/>
<dbReference type="InterPro" id="IPR051681">
    <property type="entry name" value="Ser/Thr_Kinases-Pseudokinases"/>
</dbReference>
<dbReference type="InterPro" id="IPR011009">
    <property type="entry name" value="Kinase-like_dom_sf"/>
</dbReference>
<keyword evidence="3" id="KW-1185">Reference proteome</keyword>
<dbReference type="PANTHER" id="PTHR44329">
    <property type="entry name" value="SERINE/THREONINE-PROTEIN KINASE TNNI3K-RELATED"/>
    <property type="match status" value="1"/>
</dbReference>
<dbReference type="InterPro" id="IPR000719">
    <property type="entry name" value="Prot_kinase_dom"/>
</dbReference>
<evidence type="ECO:0000313" key="3">
    <source>
        <dbReference type="Proteomes" id="UP000054196"/>
    </source>
</evidence>
<keyword evidence="2" id="KW-0808">Transferase</keyword>
<dbReference type="AlphaFoldDB" id="R7S429"/>
<organism evidence="2 3">
    <name type="scientific">Punctularia strigosozonata (strain HHB-11173)</name>
    <name type="common">White-rot fungus</name>
    <dbReference type="NCBI Taxonomy" id="741275"/>
    <lineage>
        <taxon>Eukaryota</taxon>
        <taxon>Fungi</taxon>
        <taxon>Dikarya</taxon>
        <taxon>Basidiomycota</taxon>
        <taxon>Agaricomycotina</taxon>
        <taxon>Agaricomycetes</taxon>
        <taxon>Corticiales</taxon>
        <taxon>Punctulariaceae</taxon>
        <taxon>Punctularia</taxon>
    </lineage>
</organism>
<dbReference type="GO" id="GO:0005524">
    <property type="term" value="F:ATP binding"/>
    <property type="evidence" value="ECO:0007669"/>
    <property type="project" value="InterPro"/>
</dbReference>
<dbReference type="GO" id="GO:0004674">
    <property type="term" value="F:protein serine/threonine kinase activity"/>
    <property type="evidence" value="ECO:0007669"/>
    <property type="project" value="TreeGrafter"/>
</dbReference>
<dbReference type="eggNOG" id="KOG0192">
    <property type="taxonomic scope" value="Eukaryota"/>
</dbReference>
<sequence length="447" mass="49308">MGAAISTAYNTLPTLYRNDPRSSSGFRFMASHKGPPGMDNVQKTVRNIETLSANSLLCRRSGIQHSCESGGGSCSLSLSSEEVANLALLNIPGIPRVAGDLIQLTYHQGVELLESVQTRLASKSEPVTDPRLLRPALRVLHSLAPQLDRYPENLMLHEVQIESSIPVYDGQHADVFAGHLSPSKQVAVKRFRLSGTPDQTFGLFKALLTESLVWVHVHHSNVLPFLGLWSDCVLESGRLEISLLCMVTPWMRHGNLRTFLNKATYITDQERQQLVLGVARGLAYLHSSGIVHGDLRGVNILVDENMCPLLADYGLAQLIAEWPMLATRKKPEGSTRWTSPELLSPESFGLTNSNPTCASDMYAFACVCYEIYTSRAPFFTIKRDAAVIFRVMNGERPAYTIQNIPYGLPPANIEGLITKCWDQLPEKRPSAAQVVECLQKAPLLSVT</sequence>
<protein>
    <submittedName>
        <fullName evidence="2">Kinase-like protein</fullName>
    </submittedName>
</protein>
<dbReference type="Gene3D" id="1.10.510.10">
    <property type="entry name" value="Transferase(Phosphotransferase) domain 1"/>
    <property type="match status" value="1"/>
</dbReference>
<dbReference type="Proteomes" id="UP000054196">
    <property type="component" value="Unassembled WGS sequence"/>
</dbReference>
<dbReference type="KEGG" id="psq:PUNSTDRAFT_92541"/>
<dbReference type="InterPro" id="IPR008266">
    <property type="entry name" value="Tyr_kinase_AS"/>
</dbReference>
<dbReference type="OrthoDB" id="4062651at2759"/>
<evidence type="ECO:0000259" key="1">
    <source>
        <dbReference type="PROSITE" id="PS50011"/>
    </source>
</evidence>
<dbReference type="PRINTS" id="PR00109">
    <property type="entry name" value="TYRKINASE"/>
</dbReference>